<dbReference type="OrthoDB" id="5599163at2759"/>
<dbReference type="Proteomes" id="UP000053593">
    <property type="component" value="Unassembled WGS sequence"/>
</dbReference>
<protein>
    <submittedName>
        <fullName evidence="1">Uncharacterized protein</fullName>
    </submittedName>
</protein>
<evidence type="ECO:0000313" key="1">
    <source>
        <dbReference type="EMBL" id="KIK58811.1"/>
    </source>
</evidence>
<feature type="non-terminal residue" evidence="1">
    <location>
        <position position="1"/>
    </location>
</feature>
<evidence type="ECO:0000313" key="2">
    <source>
        <dbReference type="Proteomes" id="UP000053593"/>
    </source>
</evidence>
<keyword evidence="2" id="KW-1185">Reference proteome</keyword>
<name>A0A0D0BTP1_9AGAR</name>
<dbReference type="AlphaFoldDB" id="A0A0D0BTP1"/>
<sequence>LPSNPVPYQRLKCGERVTREQLEEMLLKIEPGVLLLKERDLIAFVVVMCEKAFAWEQVERGSFSREYFPDYVIPTIEHTPWQCPPIKIPYAILDEV</sequence>
<proteinExistence type="predicted"/>
<reference evidence="1 2" key="1">
    <citation type="submission" date="2014-04" db="EMBL/GenBank/DDBJ databases">
        <title>Evolutionary Origins and Diversification of the Mycorrhizal Mutualists.</title>
        <authorList>
            <consortium name="DOE Joint Genome Institute"/>
            <consortium name="Mycorrhizal Genomics Consortium"/>
            <person name="Kohler A."/>
            <person name="Kuo A."/>
            <person name="Nagy L.G."/>
            <person name="Floudas D."/>
            <person name="Copeland A."/>
            <person name="Barry K.W."/>
            <person name="Cichocki N."/>
            <person name="Veneault-Fourrey C."/>
            <person name="LaButti K."/>
            <person name="Lindquist E.A."/>
            <person name="Lipzen A."/>
            <person name="Lundell T."/>
            <person name="Morin E."/>
            <person name="Murat C."/>
            <person name="Riley R."/>
            <person name="Ohm R."/>
            <person name="Sun H."/>
            <person name="Tunlid A."/>
            <person name="Henrissat B."/>
            <person name="Grigoriev I.V."/>
            <person name="Hibbett D.S."/>
            <person name="Martin F."/>
        </authorList>
    </citation>
    <scope>NUCLEOTIDE SEQUENCE [LARGE SCALE GENOMIC DNA]</scope>
    <source>
        <strain evidence="1 2">FD-317 M1</strain>
    </source>
</reference>
<dbReference type="HOGENOM" id="CLU_092523_1_1_1"/>
<organism evidence="1 2">
    <name type="scientific">Collybiopsis luxurians FD-317 M1</name>
    <dbReference type="NCBI Taxonomy" id="944289"/>
    <lineage>
        <taxon>Eukaryota</taxon>
        <taxon>Fungi</taxon>
        <taxon>Dikarya</taxon>
        <taxon>Basidiomycota</taxon>
        <taxon>Agaricomycotina</taxon>
        <taxon>Agaricomycetes</taxon>
        <taxon>Agaricomycetidae</taxon>
        <taxon>Agaricales</taxon>
        <taxon>Marasmiineae</taxon>
        <taxon>Omphalotaceae</taxon>
        <taxon>Collybiopsis</taxon>
        <taxon>Collybiopsis luxurians</taxon>
    </lineage>
</organism>
<dbReference type="EMBL" id="KN834783">
    <property type="protein sequence ID" value="KIK58811.1"/>
    <property type="molecule type" value="Genomic_DNA"/>
</dbReference>
<gene>
    <name evidence="1" type="ORF">GYMLUDRAFT_146528</name>
</gene>
<accession>A0A0D0BTP1</accession>
<feature type="non-terminal residue" evidence="1">
    <location>
        <position position="96"/>
    </location>
</feature>